<organism evidence="1 2">
    <name type="scientific">Punctularia strigosozonata (strain HHB-11173)</name>
    <name type="common">White-rot fungus</name>
    <dbReference type="NCBI Taxonomy" id="741275"/>
    <lineage>
        <taxon>Eukaryota</taxon>
        <taxon>Fungi</taxon>
        <taxon>Dikarya</taxon>
        <taxon>Basidiomycota</taxon>
        <taxon>Agaricomycotina</taxon>
        <taxon>Agaricomycetes</taxon>
        <taxon>Corticiales</taxon>
        <taxon>Punctulariaceae</taxon>
        <taxon>Punctularia</taxon>
    </lineage>
</organism>
<evidence type="ECO:0000313" key="2">
    <source>
        <dbReference type="Proteomes" id="UP000054196"/>
    </source>
</evidence>
<dbReference type="GeneID" id="18880148"/>
<keyword evidence="2" id="KW-1185">Reference proteome</keyword>
<sequence length="160" mass="18493">MDIGDYLRRYLQLSFPGYQDIEERYKRVNFYRSNRLEEMRRWDMSEEPVDPAHGQIYVCSGSDAEEVLANIRHTDIYFMPPHPDLSMLLLRLMLFETPSSEGPLPPHRHIVIFCTARPLSTRSFGVTGIWIPLIDALVLDVRGTPTAQLRRARVGVANPH</sequence>
<dbReference type="HOGENOM" id="CLU_1653029_0_0_1"/>
<protein>
    <submittedName>
        <fullName evidence="1">Uncharacterized protein</fullName>
    </submittedName>
</protein>
<dbReference type="EMBL" id="JH687555">
    <property type="protein sequence ID" value="EIN04303.1"/>
    <property type="molecule type" value="Genomic_DNA"/>
</dbReference>
<dbReference type="RefSeq" id="XP_007388446.1">
    <property type="nucleotide sequence ID" value="XM_007388384.1"/>
</dbReference>
<dbReference type="KEGG" id="psq:PUNSTDRAFT_138698"/>
<dbReference type="AlphaFoldDB" id="R7S282"/>
<proteinExistence type="predicted"/>
<reference evidence="2" key="1">
    <citation type="journal article" date="2012" name="Science">
        <title>The Paleozoic origin of enzymatic lignin decomposition reconstructed from 31 fungal genomes.</title>
        <authorList>
            <person name="Floudas D."/>
            <person name="Binder M."/>
            <person name="Riley R."/>
            <person name="Barry K."/>
            <person name="Blanchette R.A."/>
            <person name="Henrissat B."/>
            <person name="Martinez A.T."/>
            <person name="Otillar R."/>
            <person name="Spatafora J.W."/>
            <person name="Yadav J.S."/>
            <person name="Aerts A."/>
            <person name="Benoit I."/>
            <person name="Boyd A."/>
            <person name="Carlson A."/>
            <person name="Copeland A."/>
            <person name="Coutinho P.M."/>
            <person name="de Vries R.P."/>
            <person name="Ferreira P."/>
            <person name="Findley K."/>
            <person name="Foster B."/>
            <person name="Gaskell J."/>
            <person name="Glotzer D."/>
            <person name="Gorecki P."/>
            <person name="Heitman J."/>
            <person name="Hesse C."/>
            <person name="Hori C."/>
            <person name="Igarashi K."/>
            <person name="Jurgens J.A."/>
            <person name="Kallen N."/>
            <person name="Kersten P."/>
            <person name="Kohler A."/>
            <person name="Kuees U."/>
            <person name="Kumar T.K.A."/>
            <person name="Kuo A."/>
            <person name="LaButti K."/>
            <person name="Larrondo L.F."/>
            <person name="Lindquist E."/>
            <person name="Ling A."/>
            <person name="Lombard V."/>
            <person name="Lucas S."/>
            <person name="Lundell T."/>
            <person name="Martin R."/>
            <person name="McLaughlin D.J."/>
            <person name="Morgenstern I."/>
            <person name="Morin E."/>
            <person name="Murat C."/>
            <person name="Nagy L.G."/>
            <person name="Nolan M."/>
            <person name="Ohm R.A."/>
            <person name="Patyshakuliyeva A."/>
            <person name="Rokas A."/>
            <person name="Ruiz-Duenas F.J."/>
            <person name="Sabat G."/>
            <person name="Salamov A."/>
            <person name="Samejima M."/>
            <person name="Schmutz J."/>
            <person name="Slot J.C."/>
            <person name="St John F."/>
            <person name="Stenlid J."/>
            <person name="Sun H."/>
            <person name="Sun S."/>
            <person name="Syed K."/>
            <person name="Tsang A."/>
            <person name="Wiebenga A."/>
            <person name="Young D."/>
            <person name="Pisabarro A."/>
            <person name="Eastwood D.C."/>
            <person name="Martin F."/>
            <person name="Cullen D."/>
            <person name="Grigoriev I.V."/>
            <person name="Hibbett D.S."/>
        </authorList>
    </citation>
    <scope>NUCLEOTIDE SEQUENCE [LARGE SCALE GENOMIC DNA]</scope>
    <source>
        <strain evidence="2">HHB-11173 SS5</strain>
    </source>
</reference>
<gene>
    <name evidence="1" type="ORF">PUNSTDRAFT_138698</name>
</gene>
<dbReference type="Proteomes" id="UP000054196">
    <property type="component" value="Unassembled WGS sequence"/>
</dbReference>
<accession>R7S282</accession>
<evidence type="ECO:0000313" key="1">
    <source>
        <dbReference type="EMBL" id="EIN04303.1"/>
    </source>
</evidence>
<name>R7S282_PUNST</name>